<dbReference type="PATRIC" id="fig|28128.5.peg.736"/>
<sequence length="861" mass="96520">MKKNIFYSLLSIFCLLHANGQSLDASWGKNEYKGKPWVENISKPNIISEGLNGRHLSIWASHGRYFDIGKKLWKWQRPNLFGTTEDLFTQTIVIPYLFPMLENAGAVVVSPRERDWQKNEIIVDNDNDKTFYAETNDKRKWENFSGTGFASHEGTYGDGENPFQAGTARQIKSIKRQSRISYASYQPYFPEDGFYAVYVSYKTVKRSVERAEYIVYHKGQETHFHVNQKMGGGTWVYLGTFEFDRGCNIYNRVLVTNHSKKRGIVTADAVRFGGGMGNIARGGATSGFPRTLEGARYFTQWAGAPRNIVSKSNGTNDYNDDINSRSLYTNWLAGGSTYVPKQDGLKVPIELSLAIHSDAGVKEDGTTVGTLGICTTQNGNPTLGTGLTRRVSKIFAEQLVTNVKRDIESTFHRNWNTRSVKDQNYSETRLPEVPSAIIETMSHQNFKDMRLGQDPNFKFTFARSIYKTILRYTSALHRTKYVVQPLSPNNFRIEYTAEDKIRLKWNAVYDPIEPTATPSSFNIYMSTGTSGFDNGTNVKGRSYELKIEPGILYNFKVTACNSGGESFPTEVLSAYHQKGAKQTILIVNGFHRLSSPAIIDTSTEQGFDFESDPGVSYRATAGWSGKQSNFDKSQIGKEGPTALGFGGDELSGQFLAGNDFNYVKTHAEAISKIRKYNIASCTNAAIENGLVKLNDFALVDLILGLEKDDGHSLYYYKALRPQMQEKLAYYLKGRGNLLVSGAYLAADMRSNMEQQWLAQYLKIQSGGSNTNNYDSVVTGLGTNFDVYRNLNEEHYGAHSPDIILPTGSAFSIMKYADNSSAAVAYKGYDYRSVVMGFPFECIKANNDRRRIMHGLISFLLQ</sequence>
<feature type="chain" id="PRO_5007458842" evidence="1">
    <location>
        <begin position="19"/>
        <end position="861"/>
    </location>
</feature>
<feature type="domain" description="Fibronectin type-III" evidence="2">
    <location>
        <begin position="487"/>
        <end position="579"/>
    </location>
</feature>
<proteinExistence type="predicted"/>
<dbReference type="Pfam" id="PF25275">
    <property type="entry name" value="Golvesin_C"/>
    <property type="match status" value="1"/>
</dbReference>
<dbReference type="PROSITE" id="PS50853">
    <property type="entry name" value="FN3"/>
    <property type="match status" value="1"/>
</dbReference>
<accession>A0A133QH61</accession>
<dbReference type="Gene3D" id="2.60.40.10">
    <property type="entry name" value="Immunoglobulins"/>
    <property type="match status" value="1"/>
</dbReference>
<evidence type="ECO:0000313" key="4">
    <source>
        <dbReference type="Proteomes" id="UP000070533"/>
    </source>
</evidence>
<reference evidence="4" key="1">
    <citation type="submission" date="2016-01" db="EMBL/GenBank/DDBJ databases">
        <authorList>
            <person name="Mitreva M."/>
            <person name="Pepin K.H."/>
            <person name="Mihindukulasuriya K.A."/>
            <person name="Fulton R."/>
            <person name="Fronick C."/>
            <person name="O'Laughlin M."/>
            <person name="Miner T."/>
            <person name="Herter B."/>
            <person name="Rosa B.A."/>
            <person name="Cordes M."/>
            <person name="Tomlinson C."/>
            <person name="Wollam A."/>
            <person name="Palsikar V.B."/>
            <person name="Mardis E.R."/>
            <person name="Wilson R.K."/>
        </authorList>
    </citation>
    <scope>NUCLEOTIDE SEQUENCE [LARGE SCALE GENOMIC DNA]</scope>
    <source>
        <strain evidence="4">MJR7716</strain>
    </source>
</reference>
<dbReference type="InterPro" id="IPR013783">
    <property type="entry name" value="Ig-like_fold"/>
</dbReference>
<gene>
    <name evidence="3" type="ORF">HMPREF3226_00728</name>
</gene>
<dbReference type="SUPFAM" id="SSF49265">
    <property type="entry name" value="Fibronectin type III"/>
    <property type="match status" value="1"/>
</dbReference>
<dbReference type="SUPFAM" id="SSF53187">
    <property type="entry name" value="Zn-dependent exopeptidases"/>
    <property type="match status" value="1"/>
</dbReference>
<dbReference type="STRING" id="28128.HMPREF3226_00728"/>
<dbReference type="InterPro" id="IPR036116">
    <property type="entry name" value="FN3_sf"/>
</dbReference>
<dbReference type="eggNOG" id="COG0860">
    <property type="taxonomic scope" value="Bacteria"/>
</dbReference>
<feature type="signal peptide" evidence="1">
    <location>
        <begin position="1"/>
        <end position="18"/>
    </location>
</feature>
<dbReference type="SMART" id="SM00060">
    <property type="entry name" value="FN3"/>
    <property type="match status" value="1"/>
</dbReference>
<dbReference type="InterPro" id="IPR033803">
    <property type="entry name" value="CBD-like_Golvesin-Xly"/>
</dbReference>
<dbReference type="CDD" id="cd00063">
    <property type="entry name" value="FN3"/>
    <property type="match status" value="1"/>
</dbReference>
<dbReference type="OrthoDB" id="719733at2"/>
<dbReference type="Proteomes" id="UP000070533">
    <property type="component" value="Unassembled WGS sequence"/>
</dbReference>
<name>A0A133QH61_9BACT</name>
<keyword evidence="4" id="KW-1185">Reference proteome</keyword>
<evidence type="ECO:0000259" key="2">
    <source>
        <dbReference type="PROSITE" id="PS50853"/>
    </source>
</evidence>
<dbReference type="InterPro" id="IPR003961">
    <property type="entry name" value="FN3_dom"/>
</dbReference>
<evidence type="ECO:0000313" key="3">
    <source>
        <dbReference type="EMBL" id="KXA42226.1"/>
    </source>
</evidence>
<dbReference type="AlphaFoldDB" id="A0A133QH61"/>
<comment type="caution">
    <text evidence="3">The sequence shown here is derived from an EMBL/GenBank/DDBJ whole genome shotgun (WGS) entry which is preliminary data.</text>
</comment>
<dbReference type="Gene3D" id="3.40.630.40">
    <property type="entry name" value="Zn-dependent exopeptidases"/>
    <property type="match status" value="1"/>
</dbReference>
<protein>
    <submittedName>
        <fullName evidence="3">Fibronectin type III domain protein</fullName>
    </submittedName>
</protein>
<dbReference type="RefSeq" id="WP_060940315.1">
    <property type="nucleotide sequence ID" value="NZ_KQ957206.1"/>
</dbReference>
<organism evidence="3 4">
    <name type="scientific">Prevotella corporis</name>
    <dbReference type="NCBI Taxonomy" id="28128"/>
    <lineage>
        <taxon>Bacteria</taxon>
        <taxon>Pseudomonadati</taxon>
        <taxon>Bacteroidota</taxon>
        <taxon>Bacteroidia</taxon>
        <taxon>Bacteroidales</taxon>
        <taxon>Prevotellaceae</taxon>
        <taxon>Prevotella</taxon>
    </lineage>
</organism>
<keyword evidence="1" id="KW-0732">Signal</keyword>
<dbReference type="EMBL" id="LRQG01000038">
    <property type="protein sequence ID" value="KXA42226.1"/>
    <property type="molecule type" value="Genomic_DNA"/>
</dbReference>
<evidence type="ECO:0000256" key="1">
    <source>
        <dbReference type="SAM" id="SignalP"/>
    </source>
</evidence>